<evidence type="ECO:0000313" key="2">
    <source>
        <dbReference type="Proteomes" id="UP000474228"/>
    </source>
</evidence>
<organism evidence="1 2">
    <name type="scientific">Streptococcus pneumoniae</name>
    <dbReference type="NCBI Taxonomy" id="1313"/>
    <lineage>
        <taxon>Bacteria</taxon>
        <taxon>Bacillati</taxon>
        <taxon>Bacillota</taxon>
        <taxon>Bacilli</taxon>
        <taxon>Lactobacillales</taxon>
        <taxon>Streptococcaceae</taxon>
        <taxon>Streptococcus</taxon>
    </lineage>
</organism>
<evidence type="ECO:0000313" key="1">
    <source>
        <dbReference type="EMBL" id="MTV64418.1"/>
    </source>
</evidence>
<sequence>PCILSICLFTLLTSITAKWFSKQEVK</sequence>
<dbReference type="EMBL" id="WNHJ01000716">
    <property type="protein sequence ID" value="MTV64418.1"/>
    <property type="molecule type" value="Genomic_DNA"/>
</dbReference>
<reference evidence="1 2" key="1">
    <citation type="submission" date="2019-11" db="EMBL/GenBank/DDBJ databases">
        <title>Growth characteristics of pneumococcus vary with the chemical composition of the capsule and with environmental conditions.</title>
        <authorList>
            <person name="Tothpal A."/>
            <person name="Desobry K."/>
            <person name="Joshi S."/>
            <person name="Wyllie A.L."/>
            <person name="Weinberger D.M."/>
        </authorList>
    </citation>
    <scope>NUCLEOTIDE SEQUENCE [LARGE SCALE GENOMIC DNA]</scope>
    <source>
        <strain evidence="2">pnumococcus22F</strain>
    </source>
</reference>
<gene>
    <name evidence="1" type="ORF">GM539_13870</name>
</gene>
<dbReference type="AlphaFoldDB" id="A0A6G2D6H2"/>
<name>A0A6G2D6H2_STREE</name>
<protein>
    <submittedName>
        <fullName evidence="1">Lantibiotic immunity ABC transporter MutE/EpiE family permease subunit</fullName>
    </submittedName>
</protein>
<proteinExistence type="predicted"/>
<accession>A0A6G2D6H2</accession>
<feature type="non-terminal residue" evidence="1">
    <location>
        <position position="1"/>
    </location>
</feature>
<comment type="caution">
    <text evidence="1">The sequence shown here is derived from an EMBL/GenBank/DDBJ whole genome shotgun (WGS) entry which is preliminary data.</text>
</comment>
<dbReference type="Proteomes" id="UP000474228">
    <property type="component" value="Unassembled WGS sequence"/>
</dbReference>